<protein>
    <submittedName>
        <fullName evidence="1">Uncharacterized protein</fullName>
    </submittedName>
</protein>
<gene>
    <name evidence="1" type="ORF">LCGC14_2850750</name>
</gene>
<evidence type="ECO:0000313" key="1">
    <source>
        <dbReference type="EMBL" id="KKK77718.1"/>
    </source>
</evidence>
<name>A0A0F8Y8L6_9ZZZZ</name>
<dbReference type="EMBL" id="LAZR01054823">
    <property type="protein sequence ID" value="KKK77718.1"/>
    <property type="molecule type" value="Genomic_DNA"/>
</dbReference>
<reference evidence="1" key="1">
    <citation type="journal article" date="2015" name="Nature">
        <title>Complex archaea that bridge the gap between prokaryotes and eukaryotes.</title>
        <authorList>
            <person name="Spang A."/>
            <person name="Saw J.H."/>
            <person name="Jorgensen S.L."/>
            <person name="Zaremba-Niedzwiedzka K."/>
            <person name="Martijn J."/>
            <person name="Lind A.E."/>
            <person name="van Eijk R."/>
            <person name="Schleper C."/>
            <person name="Guy L."/>
            <person name="Ettema T.J."/>
        </authorList>
    </citation>
    <scope>NUCLEOTIDE SEQUENCE</scope>
</reference>
<organism evidence="1">
    <name type="scientific">marine sediment metagenome</name>
    <dbReference type="NCBI Taxonomy" id="412755"/>
    <lineage>
        <taxon>unclassified sequences</taxon>
        <taxon>metagenomes</taxon>
        <taxon>ecological metagenomes</taxon>
    </lineage>
</organism>
<dbReference type="AlphaFoldDB" id="A0A0F8Y8L6"/>
<proteinExistence type="predicted"/>
<comment type="caution">
    <text evidence="1">The sequence shown here is derived from an EMBL/GenBank/DDBJ whole genome shotgun (WGS) entry which is preliminary data.</text>
</comment>
<accession>A0A0F8Y8L6</accession>
<sequence length="201" mass="23225">MVAETATKAEYLQDYLEKLATLMREARGKMPGWKYLSMEELVLKEGKLLSDEPFTAEEEETLLRLFKAAPGPYKTKQCYYNAMLLMFEDEMIEEKLVYTEGYAFGHVIPAIHAWVTLNGKPVDVTWGEDMVGNGHNRARSPKRMLERVKYNLKRCRYWGIGFPREVVMKRVVDTGLSPSLIDDWENGNPLLKTGIPKKWKV</sequence>